<dbReference type="GO" id="GO:0003855">
    <property type="term" value="F:3-dehydroquinate dehydratase activity"/>
    <property type="evidence" value="ECO:0007669"/>
    <property type="project" value="UniProtKB-UniRule"/>
</dbReference>
<feature type="active site" description="Proton donor" evidence="8 9">
    <location>
        <position position="119"/>
    </location>
</feature>
<keyword evidence="7 8" id="KW-0456">Lyase</keyword>
<gene>
    <name evidence="8" type="primary">aroQ</name>
    <name evidence="12" type="ORF">HMPREF3222_03302</name>
</gene>
<evidence type="ECO:0000256" key="2">
    <source>
        <dbReference type="ARBA" id="ARBA00004902"/>
    </source>
</evidence>
<evidence type="ECO:0000256" key="3">
    <source>
        <dbReference type="ARBA" id="ARBA00011037"/>
    </source>
</evidence>
<dbReference type="EMBL" id="LRPU01000249">
    <property type="protein sequence ID" value="KXA03076.1"/>
    <property type="molecule type" value="Genomic_DNA"/>
</dbReference>
<dbReference type="PANTHER" id="PTHR21272:SF3">
    <property type="entry name" value="CATABOLIC 3-DEHYDROQUINASE"/>
    <property type="match status" value="1"/>
</dbReference>
<evidence type="ECO:0000256" key="1">
    <source>
        <dbReference type="ARBA" id="ARBA00001864"/>
    </source>
</evidence>
<dbReference type="InterPro" id="IPR018509">
    <property type="entry name" value="DHquinase_II_CS"/>
</dbReference>
<dbReference type="CDD" id="cd00466">
    <property type="entry name" value="DHQase_II"/>
    <property type="match status" value="1"/>
</dbReference>
<evidence type="ECO:0000256" key="4">
    <source>
        <dbReference type="ARBA" id="ARBA00011193"/>
    </source>
</evidence>
<feature type="binding site" evidence="8 10">
    <location>
        <begin position="120"/>
        <end position="121"/>
    </location>
    <ligand>
        <name>substrate</name>
    </ligand>
</feature>
<feature type="binding site" evidence="8 10">
    <location>
        <position position="106"/>
    </location>
    <ligand>
        <name>substrate</name>
    </ligand>
</feature>
<feature type="active site" description="Proton acceptor" evidence="8 9">
    <location>
        <position position="41"/>
    </location>
</feature>
<comment type="caution">
    <text evidence="12">The sequence shown here is derived from an EMBL/GenBank/DDBJ whole genome shotgun (WGS) entry which is preliminary data.</text>
</comment>
<evidence type="ECO:0000256" key="7">
    <source>
        <dbReference type="ARBA" id="ARBA00023239"/>
    </source>
</evidence>
<evidence type="ECO:0000256" key="9">
    <source>
        <dbReference type="PIRSR" id="PIRSR001399-1"/>
    </source>
</evidence>
<evidence type="ECO:0000313" key="12">
    <source>
        <dbReference type="EMBL" id="KXA03076.1"/>
    </source>
</evidence>
<dbReference type="GO" id="GO:0008652">
    <property type="term" value="P:amino acid biosynthetic process"/>
    <property type="evidence" value="ECO:0007669"/>
    <property type="project" value="UniProtKB-KW"/>
</dbReference>
<keyword evidence="8" id="KW-0028">Amino-acid biosynthesis</keyword>
<dbReference type="PATRIC" id="fig|1502.174.peg.3341"/>
<dbReference type="NCBIfam" id="NF003806">
    <property type="entry name" value="PRK05395.1-3"/>
    <property type="match status" value="1"/>
</dbReference>
<dbReference type="NCBIfam" id="TIGR01088">
    <property type="entry name" value="aroQ"/>
    <property type="match status" value="1"/>
</dbReference>
<dbReference type="Pfam" id="PF01220">
    <property type="entry name" value="DHquinase_II"/>
    <property type="match status" value="1"/>
</dbReference>
<feature type="binding site" evidence="8 10">
    <location>
        <position position="93"/>
    </location>
    <ligand>
        <name>substrate</name>
    </ligand>
</feature>
<dbReference type="PIRSF" id="PIRSF001399">
    <property type="entry name" value="DHquinase_II"/>
    <property type="match status" value="1"/>
</dbReference>
<dbReference type="Gene3D" id="3.40.50.9100">
    <property type="entry name" value="Dehydroquinase, class II"/>
    <property type="match status" value="1"/>
</dbReference>
<comment type="pathway">
    <text evidence="2 8">Metabolic intermediate biosynthesis; chorismate biosynthesis; chorismate from D-erythrose 4-phosphate and phosphoenolpyruvate: step 3/7.</text>
</comment>
<evidence type="ECO:0000256" key="5">
    <source>
        <dbReference type="ARBA" id="ARBA00012060"/>
    </source>
</evidence>
<dbReference type="AlphaFoldDB" id="A0A133MG72"/>
<dbReference type="EC" id="4.2.1.10" evidence="5 8"/>
<sequence length="165" mass="18901">MESRWILTKEKINNLVRDIMKIMVINGPNLNLLGIREKEIYGAKDFNQVIDYIKEEGKELGLEVNCFHSNIEGEIINFIHNAYFEKYDGIIINPGAYTHYSIAIYDALKGVEIPTVEVHLSNIHKREEFRHKSVTAPACIGQISGFGEYGYIMAMNALKNHIRSK</sequence>
<dbReference type="InterPro" id="IPR001874">
    <property type="entry name" value="DHquinase_II"/>
</dbReference>
<feature type="site" description="Transition state stabilizer" evidence="8 11">
    <location>
        <position position="36"/>
    </location>
</feature>
<keyword evidence="6 8" id="KW-0057">Aromatic amino acid biosynthesis</keyword>
<dbReference type="GO" id="GO:0009073">
    <property type="term" value="P:aromatic amino acid family biosynthetic process"/>
    <property type="evidence" value="ECO:0007669"/>
    <property type="project" value="UniProtKB-KW"/>
</dbReference>
<evidence type="ECO:0000313" key="13">
    <source>
        <dbReference type="Proteomes" id="UP000070646"/>
    </source>
</evidence>
<feature type="binding site" evidence="8 10">
    <location>
        <position position="99"/>
    </location>
    <ligand>
        <name>substrate</name>
    </ligand>
</feature>
<accession>A0A133MG72</accession>
<dbReference type="InterPro" id="IPR036441">
    <property type="entry name" value="DHquinase_II_sf"/>
</dbReference>
<dbReference type="HAMAP" id="MF_00169">
    <property type="entry name" value="AroQ"/>
    <property type="match status" value="1"/>
</dbReference>
<evidence type="ECO:0000256" key="6">
    <source>
        <dbReference type="ARBA" id="ARBA00023141"/>
    </source>
</evidence>
<dbReference type="PANTHER" id="PTHR21272">
    <property type="entry name" value="CATABOLIC 3-DEHYDROQUINASE"/>
    <property type="match status" value="1"/>
</dbReference>
<name>A0A133MG72_CLOPF</name>
<evidence type="ECO:0000256" key="10">
    <source>
        <dbReference type="PIRSR" id="PIRSR001399-2"/>
    </source>
</evidence>
<dbReference type="UniPathway" id="UPA00053">
    <property type="reaction ID" value="UER00086"/>
</dbReference>
<reference evidence="12 13" key="1">
    <citation type="submission" date="2016-01" db="EMBL/GenBank/DDBJ databases">
        <authorList>
            <person name="Oliw E.H."/>
        </authorList>
    </citation>
    <scope>NUCLEOTIDE SEQUENCE [LARGE SCALE GENOMIC DNA]</scope>
    <source>
        <strain evidence="12 13">MJR7757A</strain>
    </source>
</reference>
<comment type="similarity">
    <text evidence="3 8">Belongs to the type-II 3-dehydroquinase family.</text>
</comment>
<dbReference type="PROSITE" id="PS01029">
    <property type="entry name" value="DEHYDROQUINASE_II"/>
    <property type="match status" value="1"/>
</dbReference>
<dbReference type="SUPFAM" id="SSF52304">
    <property type="entry name" value="Type II 3-dehydroquinate dehydratase"/>
    <property type="match status" value="1"/>
</dbReference>
<dbReference type="Proteomes" id="UP000070646">
    <property type="component" value="Unassembled WGS sequence"/>
</dbReference>
<evidence type="ECO:0000256" key="11">
    <source>
        <dbReference type="PIRSR" id="PIRSR001399-3"/>
    </source>
</evidence>
<dbReference type="NCBIfam" id="NF003805">
    <property type="entry name" value="PRK05395.1-2"/>
    <property type="match status" value="1"/>
</dbReference>
<proteinExistence type="inferred from homology"/>
<comment type="function">
    <text evidence="8">Catalyzes a trans-dehydration via an enolate intermediate.</text>
</comment>
<comment type="subunit">
    <text evidence="4 8">Homododecamer.</text>
</comment>
<evidence type="ECO:0000256" key="8">
    <source>
        <dbReference type="HAMAP-Rule" id="MF_00169"/>
    </source>
</evidence>
<feature type="binding site" evidence="8 10">
    <location>
        <position position="130"/>
    </location>
    <ligand>
        <name>substrate</name>
    </ligand>
</feature>
<dbReference type="GO" id="GO:0019631">
    <property type="term" value="P:quinate catabolic process"/>
    <property type="evidence" value="ECO:0007669"/>
    <property type="project" value="TreeGrafter"/>
</dbReference>
<organism evidence="12 13">
    <name type="scientific">Clostridium perfringens</name>
    <dbReference type="NCBI Taxonomy" id="1502"/>
    <lineage>
        <taxon>Bacteria</taxon>
        <taxon>Bacillati</taxon>
        <taxon>Bacillota</taxon>
        <taxon>Clostridia</taxon>
        <taxon>Eubacteriales</taxon>
        <taxon>Clostridiaceae</taxon>
        <taxon>Clostridium</taxon>
    </lineage>
</organism>
<comment type="catalytic activity">
    <reaction evidence="1 8">
        <text>3-dehydroquinate = 3-dehydroshikimate + H2O</text>
        <dbReference type="Rhea" id="RHEA:21096"/>
        <dbReference type="ChEBI" id="CHEBI:15377"/>
        <dbReference type="ChEBI" id="CHEBI:16630"/>
        <dbReference type="ChEBI" id="CHEBI:32364"/>
        <dbReference type="EC" id="4.2.1.10"/>
    </reaction>
</comment>
<protein>
    <recommendedName>
        <fullName evidence="5 8">3-dehydroquinate dehydratase</fullName>
        <shortName evidence="8">3-dehydroquinase</shortName>
        <ecNumber evidence="5 8">4.2.1.10</ecNumber>
    </recommendedName>
    <alternativeName>
        <fullName evidence="8">Type II DHQase</fullName>
    </alternativeName>
</protein>
<dbReference type="GO" id="GO:0009423">
    <property type="term" value="P:chorismate biosynthetic process"/>
    <property type="evidence" value="ECO:0007669"/>
    <property type="project" value="UniProtKB-UniRule"/>
</dbReference>
<dbReference type="NCBIfam" id="NF003807">
    <property type="entry name" value="PRK05395.1-4"/>
    <property type="match status" value="1"/>
</dbReference>